<feature type="transmembrane region" description="Helical" evidence="1">
    <location>
        <begin position="289"/>
        <end position="309"/>
    </location>
</feature>
<reference evidence="3 4" key="1">
    <citation type="submission" date="2014-09" db="EMBL/GenBank/DDBJ databases">
        <authorList>
            <person name="Martin A.A."/>
        </authorList>
    </citation>
    <scope>NUCLEOTIDE SEQUENCE</scope>
    <source>
        <strain evidence="4">ED321</strain>
        <strain evidence="3">ED321 Heterogonic</strain>
    </source>
</reference>
<evidence type="ECO:0000313" key="4">
    <source>
        <dbReference type="Proteomes" id="UP000035682"/>
    </source>
</evidence>
<protein>
    <submittedName>
        <fullName evidence="5">Transmembrane protein</fullName>
    </submittedName>
</protein>
<dbReference type="EMBL" id="LN609529">
    <property type="protein sequence ID" value="CEF69672.1"/>
    <property type="molecule type" value="Genomic_DNA"/>
</dbReference>
<keyword evidence="4" id="KW-1185">Reference proteome</keyword>
<dbReference type="WBParaSite" id="SRAE_2000431900.1">
    <property type="protein sequence ID" value="SRAE_2000431900.1"/>
    <property type="gene ID" value="WBGene00264549"/>
</dbReference>
<evidence type="ECO:0000313" key="3">
    <source>
        <dbReference type="EMBL" id="CEF69672.1"/>
    </source>
</evidence>
<organism evidence="3">
    <name type="scientific">Strongyloides ratti</name>
    <name type="common">Parasitic roundworm</name>
    <dbReference type="NCBI Taxonomy" id="34506"/>
    <lineage>
        <taxon>Eukaryota</taxon>
        <taxon>Metazoa</taxon>
        <taxon>Ecdysozoa</taxon>
        <taxon>Nematoda</taxon>
        <taxon>Chromadorea</taxon>
        <taxon>Rhabditida</taxon>
        <taxon>Tylenchina</taxon>
        <taxon>Panagrolaimomorpha</taxon>
        <taxon>Strongyloidoidea</taxon>
        <taxon>Strongyloididae</taxon>
        <taxon>Strongyloides</taxon>
    </lineage>
</organism>
<dbReference type="AlphaFoldDB" id="A0A090LIN4"/>
<feature type="chain" id="PRO_5015030913" evidence="2">
    <location>
        <begin position="20"/>
        <end position="315"/>
    </location>
</feature>
<accession>A0A090LIN4</accession>
<evidence type="ECO:0000256" key="2">
    <source>
        <dbReference type="SAM" id="SignalP"/>
    </source>
</evidence>
<feature type="signal peptide" evidence="2">
    <location>
        <begin position="1"/>
        <end position="19"/>
    </location>
</feature>
<keyword evidence="1" id="KW-0812">Transmembrane</keyword>
<keyword evidence="2" id="KW-0732">Signal</keyword>
<proteinExistence type="predicted"/>
<keyword evidence="1" id="KW-0472">Membrane</keyword>
<name>A0A090LIN4_STRRB</name>
<sequence>MFKLLSFVIVLLFFHSITSQQFKPFIQSGRIELLGVVSSYDNPNCCNNTNDLWIFMSIIIPGLVKGNINAISNITNGVFNSIIILRQDVNVNFNYIFSDDNYLFNISGLCESVPTTYIYNTTTGEMLLYINCYDKTKQNINISILPNSTASLVSITPVKCGDSKTNCIEGYCAMFERQIYLPNTKLISTIQDYFCPNDLINTINFESNNVFLVTSYTSSIKNAGKVCVNLGTDSNNIMDDDHSFFWWVSCFYPNSSDEKQFYPLPFISSIYSTQQSFYSGPMNIGKSKLFTSSIFINFSFLFLLTLYYINYFLSL</sequence>
<dbReference type="RefSeq" id="XP_024508871.1">
    <property type="nucleotide sequence ID" value="XM_024643175.1"/>
</dbReference>
<evidence type="ECO:0000313" key="6">
    <source>
        <dbReference type="WormBase" id="SRAE_2000431900"/>
    </source>
</evidence>
<gene>
    <name evidence="3 5 6" type="ORF">SRAE_2000431900</name>
</gene>
<dbReference type="Proteomes" id="UP000035682">
    <property type="component" value="Unplaced"/>
</dbReference>
<evidence type="ECO:0000313" key="5">
    <source>
        <dbReference type="WBParaSite" id="SRAE_2000431900.1"/>
    </source>
</evidence>
<dbReference type="WormBase" id="SRAE_2000431900">
    <property type="protein sequence ID" value="SRP04150"/>
    <property type="gene ID" value="WBGene00264549"/>
</dbReference>
<evidence type="ECO:0000256" key="1">
    <source>
        <dbReference type="SAM" id="Phobius"/>
    </source>
</evidence>
<reference evidence="5" key="2">
    <citation type="submission" date="2020-12" db="UniProtKB">
        <authorList>
            <consortium name="WormBaseParasite"/>
        </authorList>
    </citation>
    <scope>IDENTIFICATION</scope>
</reference>
<keyword evidence="1" id="KW-1133">Transmembrane helix</keyword>
<dbReference type="CTD" id="36382042"/>
<dbReference type="GeneID" id="36382042"/>